<evidence type="ECO:0000256" key="1">
    <source>
        <dbReference type="ARBA" id="ARBA00004141"/>
    </source>
</evidence>
<dbReference type="GO" id="GO:0016746">
    <property type="term" value="F:acyltransferase activity"/>
    <property type="evidence" value="ECO:0007669"/>
    <property type="project" value="TreeGrafter"/>
</dbReference>
<dbReference type="EMBL" id="LSRX01000755">
    <property type="protein sequence ID" value="OLP89517.1"/>
    <property type="molecule type" value="Genomic_DNA"/>
</dbReference>
<dbReference type="SUPFAM" id="SSF50978">
    <property type="entry name" value="WD40 repeat-like"/>
    <property type="match status" value="1"/>
</dbReference>
<keyword evidence="7" id="KW-1185">Reference proteome</keyword>
<comment type="subcellular location">
    <subcellularLocation>
        <location evidence="1">Membrane</location>
        <topology evidence="1">Multi-pass membrane protein</topology>
    </subcellularLocation>
</comment>
<dbReference type="InterPro" id="IPR036322">
    <property type="entry name" value="WD40_repeat_dom_sf"/>
</dbReference>
<dbReference type="AlphaFoldDB" id="A0A1Q9D2X4"/>
<keyword evidence="4 5" id="KW-0472">Membrane</keyword>
<feature type="transmembrane region" description="Helical" evidence="5">
    <location>
        <begin position="353"/>
        <end position="371"/>
    </location>
</feature>
<evidence type="ECO:0000256" key="5">
    <source>
        <dbReference type="SAM" id="Phobius"/>
    </source>
</evidence>
<evidence type="ECO:0000256" key="2">
    <source>
        <dbReference type="ARBA" id="ARBA00022692"/>
    </source>
</evidence>
<proteinExistence type="predicted"/>
<dbReference type="OrthoDB" id="420606at2759"/>
<evidence type="ECO:0000256" key="4">
    <source>
        <dbReference type="ARBA" id="ARBA00023136"/>
    </source>
</evidence>
<dbReference type="PANTHER" id="PTHR13285:SF18">
    <property type="entry name" value="PROTEIN-CYSTEINE N-PALMITOYLTRANSFERASE RASP"/>
    <property type="match status" value="1"/>
</dbReference>
<dbReference type="InterPro" id="IPR051085">
    <property type="entry name" value="MB_O-acyltransferase"/>
</dbReference>
<sequence length="678" mass="76318">MANAAPSVIIRSRSGGVYSLSFVSAGKLLSGSLHGEVSLWDLRDQRPDASWKVSDETVLSVWALAQGQQCLSQSKDGRVGLWDVELQKASWEVVEKRSYRPEQDGSTTKSTIKGRTDTDASDVELGKITEENESGRVGFHCVFGIIVVGISHGLIGTALIAAMGAGCMALSRALRNASPEVALATVWCFVLICMETVFRFLGAHAHAVPGWRHDQGFKSWCLLESLVCGDVLNQPVRNSSVCPISNAFILKGLAPWISFRFMALKLISLAFDDLWSYKELPSGVRNLESKPELIRRAETNLPPEKYSWRYIVAYLGYAPLFFAGPILSFNAFVSQLEKKQETYRGRQVITYCFRLLLMMFGTEVFSVLWWYRTPPTLQMDLCGPEDQVILEWVASADIAEHAYYAALLTSFGLSCQKLNGLTCSDHQHENCIFDELSIWELYLGMHVRLHFTWLTLMILWRFGRFMSLADGVDCPENMLGCVTFFYTFEAFWRIWHASMNRFMLRYLYVPVGGKKRSWLAVPMVFGFVAYWHESTGFLTRPAWYAWGFLNAFGVTAEKALATTVGRQLAKGEADGSWLACILVFLGKGVGPIFLILVNVPAIFYENSWRFYMSFFNRGWETVVLLGTLVLTFGCTAVLVDAFREEETTPQCAPLTSARRVPEDLAELELQNSESWHGR</sequence>
<dbReference type="InterPro" id="IPR001680">
    <property type="entry name" value="WD40_rpt"/>
</dbReference>
<dbReference type="InterPro" id="IPR004299">
    <property type="entry name" value="MBOAT_fam"/>
</dbReference>
<dbReference type="Proteomes" id="UP000186817">
    <property type="component" value="Unassembled WGS sequence"/>
</dbReference>
<dbReference type="Gene3D" id="2.130.10.10">
    <property type="entry name" value="YVTN repeat-like/Quinoprotein amine dehydrogenase"/>
    <property type="match status" value="1"/>
</dbReference>
<organism evidence="6 7">
    <name type="scientific">Symbiodinium microadriaticum</name>
    <name type="common">Dinoflagellate</name>
    <name type="synonym">Zooxanthella microadriatica</name>
    <dbReference type="NCBI Taxonomy" id="2951"/>
    <lineage>
        <taxon>Eukaryota</taxon>
        <taxon>Sar</taxon>
        <taxon>Alveolata</taxon>
        <taxon>Dinophyceae</taxon>
        <taxon>Suessiales</taxon>
        <taxon>Symbiodiniaceae</taxon>
        <taxon>Symbiodinium</taxon>
    </lineage>
</organism>
<evidence type="ECO:0000313" key="6">
    <source>
        <dbReference type="EMBL" id="OLP89517.1"/>
    </source>
</evidence>
<name>A0A1Q9D2X4_SYMMI</name>
<dbReference type="SMART" id="SM00320">
    <property type="entry name" value="WD40"/>
    <property type="match status" value="2"/>
</dbReference>
<protein>
    <submittedName>
        <fullName evidence="6">Glycerol uptake protein 2</fullName>
    </submittedName>
</protein>
<dbReference type="InterPro" id="IPR015943">
    <property type="entry name" value="WD40/YVTN_repeat-like_dom_sf"/>
</dbReference>
<dbReference type="GO" id="GO:0016020">
    <property type="term" value="C:membrane"/>
    <property type="evidence" value="ECO:0007669"/>
    <property type="project" value="UniProtKB-SubCell"/>
</dbReference>
<keyword evidence="3 5" id="KW-1133">Transmembrane helix</keyword>
<accession>A0A1Q9D2X4</accession>
<evidence type="ECO:0000256" key="3">
    <source>
        <dbReference type="ARBA" id="ARBA00022989"/>
    </source>
</evidence>
<evidence type="ECO:0000313" key="7">
    <source>
        <dbReference type="Proteomes" id="UP000186817"/>
    </source>
</evidence>
<feature type="transmembrane region" description="Helical" evidence="5">
    <location>
        <begin position="577"/>
        <end position="603"/>
    </location>
</feature>
<dbReference type="GO" id="GO:0005783">
    <property type="term" value="C:endoplasmic reticulum"/>
    <property type="evidence" value="ECO:0007669"/>
    <property type="project" value="TreeGrafter"/>
</dbReference>
<gene>
    <name evidence="6" type="primary">GUP2</name>
    <name evidence="6" type="ORF">AK812_SmicGene29009</name>
</gene>
<dbReference type="Pfam" id="PF03062">
    <property type="entry name" value="MBOAT"/>
    <property type="match status" value="2"/>
</dbReference>
<feature type="transmembrane region" description="Helical" evidence="5">
    <location>
        <begin position="142"/>
        <end position="169"/>
    </location>
</feature>
<comment type="caution">
    <text evidence="6">The sequence shown here is derived from an EMBL/GenBank/DDBJ whole genome shotgun (WGS) entry which is preliminary data.</text>
</comment>
<feature type="transmembrane region" description="Helical" evidence="5">
    <location>
        <begin position="623"/>
        <end position="642"/>
    </location>
</feature>
<keyword evidence="2 5" id="KW-0812">Transmembrane</keyword>
<dbReference type="PANTHER" id="PTHR13285">
    <property type="entry name" value="ACYLTRANSFERASE"/>
    <property type="match status" value="1"/>
</dbReference>
<feature type="transmembrane region" description="Helical" evidence="5">
    <location>
        <begin position="311"/>
        <end position="333"/>
    </location>
</feature>
<feature type="transmembrane region" description="Helical" evidence="5">
    <location>
        <begin position="181"/>
        <end position="201"/>
    </location>
</feature>
<reference evidence="6 7" key="1">
    <citation type="submission" date="2016-02" db="EMBL/GenBank/DDBJ databases">
        <title>Genome analysis of coral dinoflagellate symbionts highlights evolutionary adaptations to a symbiotic lifestyle.</title>
        <authorList>
            <person name="Aranda M."/>
            <person name="Li Y."/>
            <person name="Liew Y.J."/>
            <person name="Baumgarten S."/>
            <person name="Simakov O."/>
            <person name="Wilson M."/>
            <person name="Piel J."/>
            <person name="Ashoor H."/>
            <person name="Bougouffa S."/>
            <person name="Bajic V.B."/>
            <person name="Ryu T."/>
            <person name="Ravasi T."/>
            <person name="Bayer T."/>
            <person name="Micklem G."/>
            <person name="Kim H."/>
            <person name="Bhak J."/>
            <person name="Lajeunesse T.C."/>
            <person name="Voolstra C.R."/>
        </authorList>
    </citation>
    <scope>NUCLEOTIDE SEQUENCE [LARGE SCALE GENOMIC DNA]</scope>
    <source>
        <strain evidence="6 7">CCMP2467</strain>
    </source>
</reference>